<dbReference type="GO" id="GO:0006508">
    <property type="term" value="P:proteolysis"/>
    <property type="evidence" value="ECO:0007669"/>
    <property type="project" value="UniProtKB-KW"/>
</dbReference>
<dbReference type="GO" id="GO:0008237">
    <property type="term" value="F:metallopeptidase activity"/>
    <property type="evidence" value="ECO:0007669"/>
    <property type="project" value="UniProtKB-KW"/>
</dbReference>
<name>A0A8S8XCG9_9PROT</name>
<evidence type="ECO:0000256" key="8">
    <source>
        <dbReference type="ARBA" id="ARBA00023049"/>
    </source>
</evidence>
<dbReference type="Proteomes" id="UP000681075">
    <property type="component" value="Unassembled WGS sequence"/>
</dbReference>
<evidence type="ECO:0000256" key="2">
    <source>
        <dbReference type="ARBA" id="ARBA00004776"/>
    </source>
</evidence>
<evidence type="ECO:0000256" key="6">
    <source>
        <dbReference type="ARBA" id="ARBA00022801"/>
    </source>
</evidence>
<dbReference type="PANTHER" id="PTHR37425">
    <property type="match status" value="1"/>
</dbReference>
<dbReference type="Pfam" id="PF05951">
    <property type="entry name" value="Peptidase_M15_2"/>
    <property type="match status" value="1"/>
</dbReference>
<evidence type="ECO:0000256" key="9">
    <source>
        <dbReference type="ARBA" id="ARBA00023316"/>
    </source>
</evidence>
<comment type="cofactor">
    <cofactor evidence="1">
        <name>Zn(2+)</name>
        <dbReference type="ChEBI" id="CHEBI:29105"/>
    </cofactor>
</comment>
<dbReference type="SUPFAM" id="SSF55166">
    <property type="entry name" value="Hedgehog/DD-peptidase"/>
    <property type="match status" value="1"/>
</dbReference>
<evidence type="ECO:0000256" key="1">
    <source>
        <dbReference type="ARBA" id="ARBA00001947"/>
    </source>
</evidence>
<dbReference type="RefSeq" id="WP_420242050.1">
    <property type="nucleotide sequence ID" value="NZ_BOPV01000001.1"/>
</dbReference>
<keyword evidence="4" id="KW-0479">Metal-binding</keyword>
<evidence type="ECO:0000256" key="10">
    <source>
        <dbReference type="ARBA" id="ARBA00093448"/>
    </source>
</evidence>
<dbReference type="GO" id="GO:0071555">
    <property type="term" value="P:cell wall organization"/>
    <property type="evidence" value="ECO:0007669"/>
    <property type="project" value="UniProtKB-KW"/>
</dbReference>
<evidence type="ECO:0000256" key="11">
    <source>
        <dbReference type="ARBA" id="ARBA00093666"/>
    </source>
</evidence>
<evidence type="ECO:0000313" key="12">
    <source>
        <dbReference type="EMBL" id="GIL38950.1"/>
    </source>
</evidence>
<dbReference type="EMBL" id="BOPV01000001">
    <property type="protein sequence ID" value="GIL38950.1"/>
    <property type="molecule type" value="Genomic_DNA"/>
</dbReference>
<dbReference type="GO" id="GO:0046872">
    <property type="term" value="F:metal ion binding"/>
    <property type="evidence" value="ECO:0007669"/>
    <property type="project" value="UniProtKB-KW"/>
</dbReference>
<keyword evidence="8" id="KW-0482">Metalloprotease</keyword>
<evidence type="ECO:0000256" key="5">
    <source>
        <dbReference type="ARBA" id="ARBA00022729"/>
    </source>
</evidence>
<protein>
    <recommendedName>
        <fullName evidence="11">Murein endopeptidase K</fullName>
    </recommendedName>
</protein>
<proteinExistence type="inferred from homology"/>
<dbReference type="Gene3D" id="3.30.1380.10">
    <property type="match status" value="1"/>
</dbReference>
<keyword evidence="3" id="KW-0645">Protease</keyword>
<evidence type="ECO:0000256" key="3">
    <source>
        <dbReference type="ARBA" id="ARBA00022670"/>
    </source>
</evidence>
<comment type="pathway">
    <text evidence="2">Cell wall biogenesis; cell wall polysaccharide biosynthesis.</text>
</comment>
<dbReference type="PANTHER" id="PTHR37425:SF1">
    <property type="entry name" value="OUTER MEMBRANE PROTEIN"/>
    <property type="match status" value="1"/>
</dbReference>
<comment type="similarity">
    <text evidence="10">Belongs to the peptidase M15 family.</text>
</comment>
<gene>
    <name evidence="12" type="ORF">TMPK1_11870</name>
</gene>
<keyword evidence="6" id="KW-0378">Hydrolase</keyword>
<evidence type="ECO:0000313" key="13">
    <source>
        <dbReference type="Proteomes" id="UP000681075"/>
    </source>
</evidence>
<evidence type="ECO:0000256" key="7">
    <source>
        <dbReference type="ARBA" id="ARBA00022833"/>
    </source>
</evidence>
<accession>A0A8S8XCG9</accession>
<dbReference type="InterPro" id="IPR010275">
    <property type="entry name" value="MepK"/>
</dbReference>
<reference evidence="12" key="1">
    <citation type="submission" date="2021-02" db="EMBL/GenBank/DDBJ databases">
        <title>Genome sequence of Rhodospirillales sp. strain TMPK1 isolated from soil.</title>
        <authorList>
            <person name="Nakai R."/>
            <person name="Kusada H."/>
            <person name="Tamaki H."/>
        </authorList>
    </citation>
    <scope>NUCLEOTIDE SEQUENCE</scope>
    <source>
        <strain evidence="12">TMPK1</strain>
    </source>
</reference>
<keyword evidence="9" id="KW-0961">Cell wall biogenesis/degradation</keyword>
<dbReference type="InterPro" id="IPR009045">
    <property type="entry name" value="Zn_M74/Hedgehog-like"/>
</dbReference>
<keyword evidence="5" id="KW-0732">Signal</keyword>
<organism evidence="12 13">
    <name type="scientific">Roseiterribacter gracilis</name>
    <dbReference type="NCBI Taxonomy" id="2812848"/>
    <lineage>
        <taxon>Bacteria</taxon>
        <taxon>Pseudomonadati</taxon>
        <taxon>Pseudomonadota</taxon>
        <taxon>Alphaproteobacteria</taxon>
        <taxon>Rhodospirillales</taxon>
        <taxon>Roseiterribacteraceae</taxon>
        <taxon>Roseiterribacter</taxon>
    </lineage>
</organism>
<dbReference type="AlphaFoldDB" id="A0A8S8XCG9"/>
<evidence type="ECO:0000256" key="4">
    <source>
        <dbReference type="ARBA" id="ARBA00022723"/>
    </source>
</evidence>
<keyword evidence="7" id="KW-0862">Zinc</keyword>
<sequence length="227" mass="25288">MRRRTFLIAVGATIVAPRWADAAPLPERRLRLIHGDTNETIDAVFRNSDGAVNDEALAALSEFLRDRHVEEIKSYEPAVLDILWESLGKVDRDRATVLSGYRTFETNEKLRRTSKIGVAEGSQHIYGRAIDIYVDGKIANVAKAARAMKRGGVGWYPQNKFVHLDCGPVREWTTGGVLPASAGFKNLLAPGVTQFKGPFGKQQRIDLGHALAKAQYQQRMRGIFFPK</sequence>
<comment type="caution">
    <text evidence="12">The sequence shown here is derived from an EMBL/GenBank/DDBJ whole genome shotgun (WGS) entry which is preliminary data.</text>
</comment>
<keyword evidence="13" id="KW-1185">Reference proteome</keyword>